<keyword evidence="4" id="KW-1185">Reference proteome</keyword>
<keyword evidence="1" id="KW-0175">Coiled coil</keyword>
<sequence length="590" mass="66602">MPRNERKMEGIQADTTKIRKRDCSPASSSSSVVQNYRFKRAIFGGKRGGGGSTTPVPNWRMVSSRSPAVKLRLAAVDSSPAHPPSHSGRLSQQQPVSARKLAATLWELNEAPSPGVRREDFIERRMQKDEWKRRDGVRRSVHSGSLPPHLSDPSHSPVSERMDRSRTNSYQRRESSILRRLKITGPSIGVLDSACNASFMENKTRLRCHTPTGSTVGGRSQLKDVSKVLTTLKELLTIIGHKRAHEYQPSSSMFIVSALHTELERARSMVKQLIHEQGSKQIEINCLLKHFADEKAAWKSRERETVESAIEFVAGKLKVERKLRRQVESLNKKLGRELTEIKASFLKTTKELEDEKRKAEEMKREFMKMYEEVEKEREMLLVADALREERAQMKLLEAKHQFEEKNAAIDKLRNELETSLRGKGKGINCTNHSFQAIGGDDSSESDLHSIDLNADKFNKNLKLLRNSEKTSIQEELMGQNSTSSKASREGTMLLRSAPEIVLDCRRVPEPQEASSKKSKKIERRRAPSVKLIIQHLSKALFDEFTAGFGTSLLRGYVGEGEVRADGEESGTSGHAGDRQRHLPARRWVSP</sequence>
<evidence type="ECO:0000256" key="2">
    <source>
        <dbReference type="SAM" id="MobiDB-lite"/>
    </source>
</evidence>
<feature type="region of interest" description="Disordered" evidence="2">
    <location>
        <begin position="75"/>
        <end position="96"/>
    </location>
</feature>
<dbReference type="PANTHER" id="PTHR31071">
    <property type="entry name" value="GB|AAF24581.1"/>
    <property type="match status" value="1"/>
</dbReference>
<reference evidence="3" key="1">
    <citation type="submission" date="2023-05" db="EMBL/GenBank/DDBJ databases">
        <title>Nepenthes gracilis genome sequencing.</title>
        <authorList>
            <person name="Fukushima K."/>
        </authorList>
    </citation>
    <scope>NUCLEOTIDE SEQUENCE</scope>
    <source>
        <strain evidence="3">SING2019-196</strain>
    </source>
</reference>
<evidence type="ECO:0000256" key="1">
    <source>
        <dbReference type="SAM" id="Coils"/>
    </source>
</evidence>
<gene>
    <name evidence="3" type="ORF">Nepgr_031972</name>
</gene>
<feature type="compositionally biased region" description="Basic and acidic residues" evidence="2">
    <location>
        <begin position="158"/>
        <end position="172"/>
    </location>
</feature>
<dbReference type="PANTHER" id="PTHR31071:SF7">
    <property type="entry name" value="OS04G0382800 PROTEIN"/>
    <property type="match status" value="1"/>
</dbReference>
<feature type="coiled-coil region" evidence="1">
    <location>
        <begin position="320"/>
        <end position="415"/>
    </location>
</feature>
<protein>
    <submittedName>
        <fullName evidence="3">Uncharacterized protein</fullName>
    </submittedName>
</protein>
<organism evidence="3 4">
    <name type="scientific">Nepenthes gracilis</name>
    <name type="common">Slender pitcher plant</name>
    <dbReference type="NCBI Taxonomy" id="150966"/>
    <lineage>
        <taxon>Eukaryota</taxon>
        <taxon>Viridiplantae</taxon>
        <taxon>Streptophyta</taxon>
        <taxon>Embryophyta</taxon>
        <taxon>Tracheophyta</taxon>
        <taxon>Spermatophyta</taxon>
        <taxon>Magnoliopsida</taxon>
        <taxon>eudicotyledons</taxon>
        <taxon>Gunneridae</taxon>
        <taxon>Pentapetalae</taxon>
        <taxon>Caryophyllales</taxon>
        <taxon>Nepenthaceae</taxon>
        <taxon>Nepenthes</taxon>
    </lineage>
</organism>
<name>A0AAD3TJ41_NEPGR</name>
<feature type="region of interest" description="Disordered" evidence="2">
    <location>
        <begin position="1"/>
        <end position="31"/>
    </location>
</feature>
<dbReference type="EMBL" id="BSYO01000037">
    <property type="protein sequence ID" value="GMH30129.1"/>
    <property type="molecule type" value="Genomic_DNA"/>
</dbReference>
<proteinExistence type="predicted"/>
<feature type="region of interest" description="Disordered" evidence="2">
    <location>
        <begin position="130"/>
        <end position="172"/>
    </location>
</feature>
<accession>A0AAD3TJ41</accession>
<feature type="compositionally biased region" description="Low complexity" evidence="2">
    <location>
        <begin position="142"/>
        <end position="157"/>
    </location>
</feature>
<evidence type="ECO:0000313" key="4">
    <source>
        <dbReference type="Proteomes" id="UP001279734"/>
    </source>
</evidence>
<dbReference type="Proteomes" id="UP001279734">
    <property type="component" value="Unassembled WGS sequence"/>
</dbReference>
<comment type="caution">
    <text evidence="3">The sequence shown here is derived from an EMBL/GenBank/DDBJ whole genome shotgun (WGS) entry which is preliminary data.</text>
</comment>
<evidence type="ECO:0000313" key="3">
    <source>
        <dbReference type="EMBL" id="GMH30129.1"/>
    </source>
</evidence>
<dbReference type="InterPro" id="IPR043424">
    <property type="entry name" value="BLT-like"/>
</dbReference>
<dbReference type="AlphaFoldDB" id="A0AAD3TJ41"/>
<feature type="region of interest" description="Disordered" evidence="2">
    <location>
        <begin position="563"/>
        <end position="590"/>
    </location>
</feature>